<dbReference type="Gene3D" id="3.40.50.1390">
    <property type="entry name" value="Resolvase, N-terminal catalytic domain"/>
    <property type="match status" value="1"/>
</dbReference>
<dbReference type="Proteomes" id="UP001325248">
    <property type="component" value="Chromosome"/>
</dbReference>
<dbReference type="InterPro" id="IPR038109">
    <property type="entry name" value="DNA_bind_recomb_sf"/>
</dbReference>
<dbReference type="InterPro" id="IPR011109">
    <property type="entry name" value="DNA_bind_recombinase_dom"/>
</dbReference>
<evidence type="ECO:0000313" key="4">
    <source>
        <dbReference type="EMBL" id="WPX73603.1"/>
    </source>
</evidence>
<dbReference type="PANTHER" id="PTHR30461:SF23">
    <property type="entry name" value="DNA RECOMBINASE-RELATED"/>
    <property type="match status" value="1"/>
</dbReference>
<evidence type="ECO:0008006" key="6">
    <source>
        <dbReference type="Google" id="ProtNLM"/>
    </source>
</evidence>
<evidence type="ECO:0000313" key="5">
    <source>
        <dbReference type="Proteomes" id="UP001325248"/>
    </source>
</evidence>
<accession>A0ABZ0U8Q4</accession>
<dbReference type="InterPro" id="IPR006119">
    <property type="entry name" value="Resolv_N"/>
</dbReference>
<dbReference type="InterPro" id="IPR050639">
    <property type="entry name" value="SSR_resolvase"/>
</dbReference>
<evidence type="ECO:0000256" key="1">
    <source>
        <dbReference type="SAM" id="Coils"/>
    </source>
</evidence>
<evidence type="ECO:0000259" key="3">
    <source>
        <dbReference type="PROSITE" id="PS51737"/>
    </source>
</evidence>
<feature type="coiled-coil region" evidence="1">
    <location>
        <begin position="440"/>
        <end position="481"/>
    </location>
</feature>
<dbReference type="SUPFAM" id="SSF53041">
    <property type="entry name" value="Resolvase-like"/>
    <property type="match status" value="1"/>
</dbReference>
<evidence type="ECO:0000259" key="2">
    <source>
        <dbReference type="PROSITE" id="PS51736"/>
    </source>
</evidence>
<feature type="domain" description="Resolvase/invertase-type recombinase catalytic" evidence="2">
    <location>
        <begin position="6"/>
        <end position="166"/>
    </location>
</feature>
<gene>
    <name evidence="4" type="ORF">BLCOC_19530</name>
</gene>
<keyword evidence="5" id="KW-1185">Reference proteome</keyword>
<dbReference type="EMBL" id="CP136422">
    <property type="protein sequence ID" value="WPX73603.1"/>
    <property type="molecule type" value="Genomic_DNA"/>
</dbReference>
<reference evidence="4" key="1">
    <citation type="submission" date="2023-10" db="EMBL/GenBank/DDBJ databases">
        <title>Genome sequence of Blautia coccoides DSM 935.</title>
        <authorList>
            <person name="Boeer T."/>
            <person name="Bengelsdorf F.R."/>
            <person name="Daniel R."/>
            <person name="Poehlein A."/>
        </authorList>
    </citation>
    <scope>NUCLEOTIDE SEQUENCE [LARGE SCALE GENOMIC DNA]</scope>
    <source>
        <strain evidence="4">DSM 935</strain>
    </source>
</reference>
<dbReference type="Pfam" id="PF07508">
    <property type="entry name" value="Recombinase"/>
    <property type="match status" value="1"/>
</dbReference>
<dbReference type="PANTHER" id="PTHR30461">
    <property type="entry name" value="DNA-INVERTASE FROM LAMBDOID PROPHAGE"/>
    <property type="match status" value="1"/>
</dbReference>
<feature type="domain" description="Recombinase" evidence="3">
    <location>
        <begin position="174"/>
        <end position="317"/>
    </location>
</feature>
<proteinExistence type="predicted"/>
<dbReference type="SMART" id="SM00857">
    <property type="entry name" value="Resolvase"/>
    <property type="match status" value="1"/>
</dbReference>
<dbReference type="PROSITE" id="PS51737">
    <property type="entry name" value="RECOMBINASE_DNA_BIND"/>
    <property type="match status" value="1"/>
</dbReference>
<dbReference type="PROSITE" id="PS51736">
    <property type="entry name" value="RECOMBINASES_3"/>
    <property type="match status" value="1"/>
</dbReference>
<sequence length="525" mass="60881">MTENRKTAVYIRLSMEDENVDGRTKLESDSVTSQRILLKSFVIDQLGVDESDILEYVDDGVSGTHFKRNGFQQLQEDMKSGQIGCVVVKDFSRFGRDYLEVGFYIEYIFPLLQIRFISINDSYDSEASSGMTGGMNVALKNLVYNMYSLDLSKKISSAMQTRMKNGTRLPVNARYGYRKGKDGRLEIDPDSAKVVKMIFQMAAEGMSFAEITRELNKQEIATCDEQKMSRGEQVQFRRFDTIMKKRWNPTTVSAIIRDEIYIGTRIWGKTRCSMHTGHKAVLNDESDWIRLENHHDPIVDRELFEKANRLHPKKSRGVAETRTNYTLARRKKQPALMLCAHCGHCLVRETEHLLKCSDGRTSGDHVCRSLVVRREPMEKHILELVHQFASSMLENRKIVKSKNQSKGMGTNVAELLKQSRQLSSEKMRLYDGYKDGCIDRELYKQKAEKIGRQLEEIRRKIAESERDAKMLEQDNTAKEMKLEEFLNMEKFDTEKLREIIKVIRVHSQEEIEIEWNCDDVFLGQR</sequence>
<dbReference type="Pfam" id="PF00239">
    <property type="entry name" value="Resolvase"/>
    <property type="match status" value="1"/>
</dbReference>
<dbReference type="Gene3D" id="3.90.1750.20">
    <property type="entry name" value="Putative Large Serine Recombinase, Chain B, Domain 2"/>
    <property type="match status" value="1"/>
</dbReference>
<name>A0ABZ0U8Q4_9FIRM</name>
<dbReference type="InterPro" id="IPR036162">
    <property type="entry name" value="Resolvase-like_N_sf"/>
</dbReference>
<organism evidence="4 5">
    <name type="scientific">Blautia producta</name>
    <dbReference type="NCBI Taxonomy" id="33035"/>
    <lineage>
        <taxon>Bacteria</taxon>
        <taxon>Bacillati</taxon>
        <taxon>Bacillota</taxon>
        <taxon>Clostridia</taxon>
        <taxon>Lachnospirales</taxon>
        <taxon>Lachnospiraceae</taxon>
        <taxon>Blautia</taxon>
    </lineage>
</organism>
<keyword evidence="1" id="KW-0175">Coiled coil</keyword>
<protein>
    <recommendedName>
        <fullName evidence="6">DNA invertase Pin-like site-specific DNA recombinase</fullName>
    </recommendedName>
</protein>